<name>A0A1Y5ICQ1_OSTTA</name>
<reference evidence="2" key="1">
    <citation type="submission" date="2017-04" db="EMBL/GenBank/DDBJ databases">
        <title>Population genomics of picophytoplankton unveils novel chromosome hypervariability.</title>
        <authorList>
            <consortium name="DOE Joint Genome Institute"/>
            <person name="Blanc-Mathieu R."/>
            <person name="Krasovec M."/>
            <person name="Hebrard M."/>
            <person name="Yau S."/>
            <person name="Desgranges E."/>
            <person name="Martin J."/>
            <person name="Schackwitz W."/>
            <person name="Kuo A."/>
            <person name="Salin G."/>
            <person name="Donnadieu C."/>
            <person name="Desdevises Y."/>
            <person name="Sanchez-Ferandin S."/>
            <person name="Moreau H."/>
            <person name="Rivals E."/>
            <person name="Grigoriev I.V."/>
            <person name="Grimsley N."/>
            <person name="Eyre-Walker A."/>
            <person name="Piganeau G."/>
        </authorList>
    </citation>
    <scope>NUCLEOTIDE SEQUENCE [LARGE SCALE GENOMIC DNA]</scope>
    <source>
        <strain evidence="2">RCC 1115</strain>
    </source>
</reference>
<feature type="region of interest" description="Disordered" evidence="1">
    <location>
        <begin position="156"/>
        <end position="183"/>
    </location>
</feature>
<organism evidence="2">
    <name type="scientific">Ostreococcus tauri</name>
    <name type="common">Marine green alga</name>
    <dbReference type="NCBI Taxonomy" id="70448"/>
    <lineage>
        <taxon>Eukaryota</taxon>
        <taxon>Viridiplantae</taxon>
        <taxon>Chlorophyta</taxon>
        <taxon>Mamiellophyceae</taxon>
        <taxon>Mamiellales</taxon>
        <taxon>Bathycoccaceae</taxon>
        <taxon>Ostreococcus</taxon>
    </lineage>
</organism>
<gene>
    <name evidence="2" type="ORF">BE221DRAFT_145007</name>
</gene>
<accession>A0A1Y5ICQ1</accession>
<dbReference type="AlphaFoldDB" id="A0A1Y5ICQ1"/>
<evidence type="ECO:0000313" key="2">
    <source>
        <dbReference type="EMBL" id="OUS47358.1"/>
    </source>
</evidence>
<dbReference type="EMBL" id="KZ155778">
    <property type="protein sequence ID" value="OUS47358.1"/>
    <property type="molecule type" value="Genomic_DNA"/>
</dbReference>
<feature type="region of interest" description="Disordered" evidence="1">
    <location>
        <begin position="1"/>
        <end position="22"/>
    </location>
</feature>
<evidence type="ECO:0000256" key="1">
    <source>
        <dbReference type="SAM" id="MobiDB-lite"/>
    </source>
</evidence>
<dbReference type="Proteomes" id="UP000195557">
    <property type="component" value="Unassembled WGS sequence"/>
</dbReference>
<sequence>MSRVAAPRIGLKPPTTSRPSSARGIVALRAKTTHLEPEQTNTDVSFIQTTASPWIPRSPLSDDTTPTQRSAFVIGFVLGAPLALYKIAYDVRRQNVAERRRAAAAADRFRVSSALDGRRDGRLRAESVGRIGRRAEVRAQRNVTDIPIASNKPREVKMAKKGVAPKTAVAKPTSKPKPAPVKKVRGKPVKITLATEAVVPEGCSLSVVGDDEAIAKPVALKRVGQNRWQVVLEVGSGELRYSYVAAIGDTMTKDVKGERVRQVPTSESTLIVETEAPSFS</sequence>
<protein>
    <submittedName>
        <fullName evidence="2">Uncharacterized protein</fullName>
    </submittedName>
</protein>
<proteinExistence type="predicted"/>